<evidence type="ECO:0000313" key="2">
    <source>
        <dbReference type="EMBL" id="ETX10563.1"/>
    </source>
</evidence>
<dbReference type="STRING" id="1122207.MUS1_15015"/>
<gene>
    <name evidence="2" type="ORF">MUS1_15015</name>
</gene>
<sequence length="52" mass="6247">MVVHKLLQPSFQKRHYFKRLQRFIVYLMASLMVLGRRVIGKCVKNVEKENNV</sequence>
<evidence type="ECO:0000256" key="1">
    <source>
        <dbReference type="SAM" id="Phobius"/>
    </source>
</evidence>
<evidence type="ECO:0000313" key="3">
    <source>
        <dbReference type="Proteomes" id="UP000054058"/>
    </source>
</evidence>
<organism evidence="2 3">
    <name type="scientific">Marinomonas ushuaiensis DSM 15871</name>
    <dbReference type="NCBI Taxonomy" id="1122207"/>
    <lineage>
        <taxon>Bacteria</taxon>
        <taxon>Pseudomonadati</taxon>
        <taxon>Pseudomonadota</taxon>
        <taxon>Gammaproteobacteria</taxon>
        <taxon>Oceanospirillales</taxon>
        <taxon>Oceanospirillaceae</taxon>
        <taxon>Marinomonas</taxon>
    </lineage>
</organism>
<protein>
    <submittedName>
        <fullName evidence="2">Uncharacterized protein</fullName>
    </submittedName>
</protein>
<proteinExistence type="predicted"/>
<dbReference type="AlphaFoldDB" id="X7E5X3"/>
<keyword evidence="1" id="KW-1133">Transmembrane helix</keyword>
<dbReference type="EMBL" id="JAMB01000008">
    <property type="protein sequence ID" value="ETX10563.1"/>
    <property type="molecule type" value="Genomic_DNA"/>
</dbReference>
<name>X7E5X3_9GAMM</name>
<keyword evidence="1" id="KW-0812">Transmembrane</keyword>
<accession>X7E5X3</accession>
<keyword evidence="3" id="KW-1185">Reference proteome</keyword>
<keyword evidence="1" id="KW-0472">Membrane</keyword>
<feature type="transmembrane region" description="Helical" evidence="1">
    <location>
        <begin position="20"/>
        <end position="39"/>
    </location>
</feature>
<reference evidence="2 3" key="1">
    <citation type="submission" date="2014-01" db="EMBL/GenBank/DDBJ databases">
        <title>Marinomonas ushuaiensis DSM 15871 Genome Sequencing.</title>
        <authorList>
            <person name="Lai Q."/>
            <person name="Shao Z.S."/>
        </authorList>
    </citation>
    <scope>NUCLEOTIDE SEQUENCE [LARGE SCALE GENOMIC DNA]</scope>
    <source>
        <strain evidence="2 3">DSM 15871</strain>
    </source>
</reference>
<dbReference type="Proteomes" id="UP000054058">
    <property type="component" value="Unassembled WGS sequence"/>
</dbReference>
<comment type="caution">
    <text evidence="2">The sequence shown here is derived from an EMBL/GenBank/DDBJ whole genome shotgun (WGS) entry which is preliminary data.</text>
</comment>